<dbReference type="CDD" id="cd00293">
    <property type="entry name" value="USP-like"/>
    <property type="match status" value="1"/>
</dbReference>
<gene>
    <name evidence="4" type="ORF">B1806_13780</name>
</gene>
<keyword evidence="5" id="KW-1185">Reference proteome</keyword>
<dbReference type="STRING" id="993689.GCA_002077135_02266"/>
<dbReference type="GO" id="GO:0005737">
    <property type="term" value="C:cytoplasm"/>
    <property type="evidence" value="ECO:0007669"/>
    <property type="project" value="UniProtKB-SubCell"/>
</dbReference>
<dbReference type="PANTHER" id="PTHR46268">
    <property type="entry name" value="STRESS RESPONSE PROTEIN NHAX"/>
    <property type="match status" value="1"/>
</dbReference>
<accession>A0A4S3KHH6</accession>
<dbReference type="SUPFAM" id="SSF52402">
    <property type="entry name" value="Adenine nucleotide alpha hydrolases-like"/>
    <property type="match status" value="1"/>
</dbReference>
<dbReference type="InterPro" id="IPR006016">
    <property type="entry name" value="UspA"/>
</dbReference>
<dbReference type="Gene3D" id="3.40.50.620">
    <property type="entry name" value="HUPs"/>
    <property type="match status" value="1"/>
</dbReference>
<dbReference type="AlphaFoldDB" id="A0A4S3KHH6"/>
<dbReference type="EMBL" id="MWQO01000052">
    <property type="protein sequence ID" value="THD08123.1"/>
    <property type="molecule type" value="Genomic_DNA"/>
</dbReference>
<evidence type="ECO:0000256" key="2">
    <source>
        <dbReference type="PIRNR" id="PIRNR006276"/>
    </source>
</evidence>
<dbReference type="InterPro" id="IPR006015">
    <property type="entry name" value="Universal_stress_UspA"/>
</dbReference>
<sequence length="156" mass="16536">MSTFKHLLVPIDGSSGADQAIAKALVLAADQHATVHFVHVIDRAAVVMMEPLSSFDSEVTAAVNAAGELLLGQATAQAREHDVPSTQALRITDGKLPTIADQILEEARAHAVDLIVCGSHGKTGFRAMILGSVAEGLIHRSRDIPLLLIPTQPPRR</sequence>
<reference evidence="4 5" key="1">
    <citation type="submission" date="2017-02" db="EMBL/GenBank/DDBJ databases">
        <title>Whole genome sequencing of Metallibacterium scheffleri DSM 24874 (T).</title>
        <authorList>
            <person name="Kumar S."/>
            <person name="Patil P."/>
            <person name="Patil P.B."/>
        </authorList>
    </citation>
    <scope>NUCLEOTIDE SEQUENCE [LARGE SCALE GENOMIC DNA]</scope>
    <source>
        <strain evidence="4 5">DSM 24874</strain>
    </source>
</reference>
<protein>
    <recommendedName>
        <fullName evidence="2">Universal stress protein</fullName>
    </recommendedName>
</protein>
<dbReference type="Pfam" id="PF00582">
    <property type="entry name" value="Usp"/>
    <property type="match status" value="1"/>
</dbReference>
<evidence type="ECO:0000256" key="1">
    <source>
        <dbReference type="ARBA" id="ARBA00008791"/>
    </source>
</evidence>
<evidence type="ECO:0000259" key="3">
    <source>
        <dbReference type="Pfam" id="PF00582"/>
    </source>
</evidence>
<comment type="similarity">
    <text evidence="1 2">Belongs to the universal stress protein A family.</text>
</comment>
<dbReference type="InterPro" id="IPR014729">
    <property type="entry name" value="Rossmann-like_a/b/a_fold"/>
</dbReference>
<organism evidence="4 5">
    <name type="scientific">Metallibacterium scheffleri</name>
    <dbReference type="NCBI Taxonomy" id="993689"/>
    <lineage>
        <taxon>Bacteria</taxon>
        <taxon>Pseudomonadati</taxon>
        <taxon>Pseudomonadota</taxon>
        <taxon>Gammaproteobacteria</taxon>
        <taxon>Lysobacterales</taxon>
        <taxon>Rhodanobacteraceae</taxon>
        <taxon>Metallibacterium</taxon>
    </lineage>
</organism>
<evidence type="ECO:0000313" key="4">
    <source>
        <dbReference type="EMBL" id="THD08123.1"/>
    </source>
</evidence>
<dbReference type="OrthoDB" id="9792500at2"/>
<keyword evidence="2" id="KW-0963">Cytoplasm</keyword>
<name>A0A4S3KHH6_9GAMM</name>
<comment type="caution">
    <text evidence="4">The sequence shown here is derived from an EMBL/GenBank/DDBJ whole genome shotgun (WGS) entry which is preliminary data.</text>
</comment>
<proteinExistence type="inferred from homology"/>
<dbReference type="RefSeq" id="WP_081127790.1">
    <property type="nucleotide sequence ID" value="NZ_LDOS01000002.1"/>
</dbReference>
<dbReference type="PANTHER" id="PTHR46268:SF6">
    <property type="entry name" value="UNIVERSAL STRESS PROTEIN UP12"/>
    <property type="match status" value="1"/>
</dbReference>
<dbReference type="PIRSF" id="PIRSF006276">
    <property type="entry name" value="UspA"/>
    <property type="match status" value="1"/>
</dbReference>
<dbReference type="Proteomes" id="UP000307749">
    <property type="component" value="Unassembled WGS sequence"/>
</dbReference>
<comment type="subcellular location">
    <subcellularLocation>
        <location evidence="2">Cytoplasm</location>
    </subcellularLocation>
</comment>
<dbReference type="PRINTS" id="PR01438">
    <property type="entry name" value="UNVRSLSTRESS"/>
</dbReference>
<evidence type="ECO:0000313" key="5">
    <source>
        <dbReference type="Proteomes" id="UP000307749"/>
    </source>
</evidence>
<feature type="domain" description="UspA" evidence="3">
    <location>
        <begin position="4"/>
        <end position="148"/>
    </location>
</feature>